<evidence type="ECO:0000256" key="7">
    <source>
        <dbReference type="ARBA" id="ARBA00022679"/>
    </source>
</evidence>
<dbReference type="SUPFAM" id="SSF54675">
    <property type="entry name" value="Nicotinate/Quinolinate PRTase N-terminal domain-like"/>
    <property type="match status" value="1"/>
</dbReference>
<dbReference type="NCBIfam" id="NF009131">
    <property type="entry name" value="PRK12484.1"/>
    <property type="match status" value="1"/>
</dbReference>
<evidence type="ECO:0000256" key="9">
    <source>
        <dbReference type="RuleBase" id="RU365100"/>
    </source>
</evidence>
<dbReference type="NCBIfam" id="NF006695">
    <property type="entry name" value="PRK09243.1-2"/>
    <property type="match status" value="1"/>
</dbReference>
<dbReference type="NCBIfam" id="TIGR01513">
    <property type="entry name" value="NAPRTase_put"/>
    <property type="match status" value="1"/>
</dbReference>
<dbReference type="GO" id="GO:0004516">
    <property type="term" value="F:nicotinate phosphoribosyltransferase activity"/>
    <property type="evidence" value="ECO:0007669"/>
    <property type="project" value="UniProtKB-UniRule"/>
</dbReference>
<dbReference type="Proteomes" id="UP000591941">
    <property type="component" value="Unassembled WGS sequence"/>
</dbReference>
<dbReference type="InterPro" id="IPR036068">
    <property type="entry name" value="Nicotinate_pribotase-like_C"/>
</dbReference>
<evidence type="ECO:0000259" key="10">
    <source>
        <dbReference type="Pfam" id="PF04095"/>
    </source>
</evidence>
<evidence type="ECO:0000256" key="8">
    <source>
        <dbReference type="ARBA" id="ARBA00048668"/>
    </source>
</evidence>
<dbReference type="PANTHER" id="PTHR11098:SF1">
    <property type="entry name" value="NICOTINATE PHOSPHORIBOSYLTRANSFERASE"/>
    <property type="match status" value="1"/>
</dbReference>
<evidence type="ECO:0000259" key="11">
    <source>
        <dbReference type="Pfam" id="PF17767"/>
    </source>
</evidence>
<protein>
    <recommendedName>
        <fullName evidence="3 9">Nicotinate phosphoribosyltransferase</fullName>
        <ecNumber evidence="3 9">6.3.4.21</ecNumber>
    </recommendedName>
</protein>
<organism evidence="13 14">
    <name type="scientific">Negativicoccus succinicivorans</name>
    <dbReference type="NCBI Taxonomy" id="620903"/>
    <lineage>
        <taxon>Bacteria</taxon>
        <taxon>Bacillati</taxon>
        <taxon>Bacillota</taxon>
        <taxon>Negativicutes</taxon>
        <taxon>Veillonellales</taxon>
        <taxon>Veillonellaceae</taxon>
        <taxon>Negativicoccus</taxon>
    </lineage>
</organism>
<dbReference type="Gene3D" id="3.20.140.10">
    <property type="entry name" value="nicotinate phosphoribosyltransferase"/>
    <property type="match status" value="1"/>
</dbReference>
<evidence type="ECO:0000313" key="14">
    <source>
        <dbReference type="Proteomes" id="UP000591941"/>
    </source>
</evidence>
<dbReference type="InterPro" id="IPR006405">
    <property type="entry name" value="Nic_PRibTrfase_pncB"/>
</dbReference>
<comment type="function">
    <text evidence="9">Catalyzes the first step in the biosynthesis of NAD from nicotinic acid, the ATP-dependent synthesis of beta-nicotinate D-ribonucleotide from nicotinate and 5-phospho-D-ribose 1-phosphate.</text>
</comment>
<dbReference type="GO" id="GO:0034355">
    <property type="term" value="P:NAD+ biosynthetic process via the salvage pathway"/>
    <property type="evidence" value="ECO:0007669"/>
    <property type="project" value="TreeGrafter"/>
</dbReference>
<sequence>MMNTGLVTDFYQLTMAQGLWRIGAHDVPCVFDRTYRNNPFGGGYTVVAGLEHLVDFIQNFRYGESEIAYLRSLHTFDEGFLQWLADFRFTGDIYAMTEGTIAFPGEVLLRMEAPKAQALLIETGLTMIMNHESLIATKARRVRSVAGDDFLMEFGLRRAQGESAGHYGARASIVGGFNATSNVEAARRFGLLAVGTMAHSWIMSFPDELTAFREYARQYDNATLLADTYNTLESGVPNAITVFKELQEANRLPEKYGIRLDSGDIAYLSRKAREMLDAAGFTTAGITASNDIDEHTVLSLKQQGAAINSWGIGTKIITADGTSALGGIYKLAGQEENGVLIPKMKFSDQPEKMTDPGRKEVFRISHRDSGKLITDVLTLADEDISPAEDYELITYEYPWRRKKLAANSFDVRRMLEPIMQGGELVYELPSLDAIKTYADAQFKQLWPEYTRLDSPEILEINRSPKLQQLKEKLIHEQVDSLH</sequence>
<feature type="domain" description="Nicotinate/nicotinamide phosphoribosyltransferase" evidence="10">
    <location>
        <begin position="151"/>
        <end position="317"/>
    </location>
</feature>
<keyword evidence="6 9" id="KW-0662">Pyridine nucleotide biosynthesis</keyword>
<reference evidence="13 14" key="1">
    <citation type="submission" date="2020-08" db="EMBL/GenBank/DDBJ databases">
        <title>Genomic Encyclopedia of Type Strains, Phase IV (KMG-IV): sequencing the most valuable type-strain genomes for metagenomic binning, comparative biology and taxonomic classification.</title>
        <authorList>
            <person name="Goeker M."/>
        </authorList>
    </citation>
    <scope>NUCLEOTIDE SEQUENCE [LARGE SCALE GENOMIC DNA]</scope>
    <source>
        <strain evidence="13 14">DSM 21255</strain>
    </source>
</reference>
<keyword evidence="14" id="KW-1185">Reference proteome</keyword>
<gene>
    <name evidence="13" type="ORF">HNR45_000390</name>
</gene>
<comment type="PTM">
    <text evidence="9">Transiently phosphorylated on a His residue during the reaction cycle. Phosphorylation strongly increases the affinity for substrates and increases the rate of nicotinate D-ribonucleotide production. Dephosphorylation regenerates the low-affinity form of the enzyme, leading to product release.</text>
</comment>
<accession>A0A841R2P4</accession>
<evidence type="ECO:0000256" key="3">
    <source>
        <dbReference type="ARBA" id="ARBA00013236"/>
    </source>
</evidence>
<feature type="domain" description="Nicotinate phosphoribosyltransferase C-terminal" evidence="12">
    <location>
        <begin position="358"/>
        <end position="470"/>
    </location>
</feature>
<dbReference type="OrthoDB" id="9770610at2"/>
<dbReference type="Pfam" id="PF17956">
    <property type="entry name" value="NAPRTase_C"/>
    <property type="match status" value="1"/>
</dbReference>
<keyword evidence="4" id="KW-0597">Phosphoprotein</keyword>
<dbReference type="Pfam" id="PF04095">
    <property type="entry name" value="NAPRTase"/>
    <property type="match status" value="1"/>
</dbReference>
<dbReference type="InterPro" id="IPR040727">
    <property type="entry name" value="NAPRTase_N"/>
</dbReference>
<dbReference type="GeneID" id="93485671"/>
<name>A0A841R2P4_9FIRM</name>
<dbReference type="RefSeq" id="WP_159823171.1">
    <property type="nucleotide sequence ID" value="NZ_CABWNB010000003.1"/>
</dbReference>
<dbReference type="InterPro" id="IPR041619">
    <property type="entry name" value="NAPRTase_C"/>
</dbReference>
<evidence type="ECO:0000313" key="13">
    <source>
        <dbReference type="EMBL" id="MBB6477360.1"/>
    </source>
</evidence>
<evidence type="ECO:0000256" key="6">
    <source>
        <dbReference type="ARBA" id="ARBA00022642"/>
    </source>
</evidence>
<dbReference type="FunFam" id="3.20.20.70:FF:000076">
    <property type="entry name" value="Nicotinate phosphoribosyltransferase"/>
    <property type="match status" value="1"/>
</dbReference>
<evidence type="ECO:0000256" key="2">
    <source>
        <dbReference type="ARBA" id="ARBA00010897"/>
    </source>
</evidence>
<dbReference type="EMBL" id="JACHHI010000002">
    <property type="protein sequence ID" value="MBB6477360.1"/>
    <property type="molecule type" value="Genomic_DNA"/>
</dbReference>
<evidence type="ECO:0000259" key="12">
    <source>
        <dbReference type="Pfam" id="PF17956"/>
    </source>
</evidence>
<dbReference type="UniPathway" id="UPA00253">
    <property type="reaction ID" value="UER00457"/>
</dbReference>
<comment type="similarity">
    <text evidence="2 9">Belongs to the NAPRTase family.</text>
</comment>
<dbReference type="InterPro" id="IPR013785">
    <property type="entry name" value="Aldolase_TIM"/>
</dbReference>
<evidence type="ECO:0000256" key="1">
    <source>
        <dbReference type="ARBA" id="ARBA00004952"/>
    </source>
</evidence>
<dbReference type="AlphaFoldDB" id="A0A841R2P4"/>
<dbReference type="CDD" id="cd01570">
    <property type="entry name" value="NAPRTase_A"/>
    <property type="match status" value="1"/>
</dbReference>
<evidence type="ECO:0000256" key="4">
    <source>
        <dbReference type="ARBA" id="ARBA00022553"/>
    </source>
</evidence>
<proteinExistence type="inferred from homology"/>
<dbReference type="Pfam" id="PF17767">
    <property type="entry name" value="NAPRTase_N"/>
    <property type="match status" value="1"/>
</dbReference>
<evidence type="ECO:0000256" key="5">
    <source>
        <dbReference type="ARBA" id="ARBA00022598"/>
    </source>
</evidence>
<comment type="pathway">
    <text evidence="1 9">Cofactor biosynthesis; NAD(+) biosynthesis; nicotinate D-ribonucleotide from nicotinate: step 1/1.</text>
</comment>
<dbReference type="GO" id="GO:0047280">
    <property type="term" value="F:nicotinamide phosphoribosyltransferase activity"/>
    <property type="evidence" value="ECO:0007669"/>
    <property type="project" value="UniProtKB-ARBA"/>
</dbReference>
<dbReference type="EC" id="6.3.4.21" evidence="3 9"/>
<dbReference type="GO" id="GO:0005829">
    <property type="term" value="C:cytosol"/>
    <property type="evidence" value="ECO:0007669"/>
    <property type="project" value="TreeGrafter"/>
</dbReference>
<dbReference type="SUPFAM" id="SSF51690">
    <property type="entry name" value="Nicotinate/Quinolinate PRTase C-terminal domain-like"/>
    <property type="match status" value="1"/>
</dbReference>
<keyword evidence="5 9" id="KW-0436">Ligase</keyword>
<dbReference type="InterPro" id="IPR007229">
    <property type="entry name" value="Nic_PRibTrfase-Fam"/>
</dbReference>
<feature type="domain" description="Nicotinate phosphoribosyltransferase N-terminal" evidence="11">
    <location>
        <begin position="6"/>
        <end position="130"/>
    </location>
</feature>
<comment type="caution">
    <text evidence="13">The sequence shown here is derived from an EMBL/GenBank/DDBJ whole genome shotgun (WGS) entry which is preliminary data.</text>
</comment>
<dbReference type="PIRSF" id="PIRSF000484">
    <property type="entry name" value="NAPRT"/>
    <property type="match status" value="1"/>
</dbReference>
<keyword evidence="13" id="KW-0328">Glycosyltransferase</keyword>
<comment type="catalytic activity">
    <reaction evidence="8 9">
        <text>5-phospho-alpha-D-ribose 1-diphosphate + nicotinate + ATP + H2O = nicotinate beta-D-ribonucleotide + ADP + phosphate + diphosphate</text>
        <dbReference type="Rhea" id="RHEA:36163"/>
        <dbReference type="ChEBI" id="CHEBI:15377"/>
        <dbReference type="ChEBI" id="CHEBI:30616"/>
        <dbReference type="ChEBI" id="CHEBI:32544"/>
        <dbReference type="ChEBI" id="CHEBI:33019"/>
        <dbReference type="ChEBI" id="CHEBI:43474"/>
        <dbReference type="ChEBI" id="CHEBI:57502"/>
        <dbReference type="ChEBI" id="CHEBI:58017"/>
        <dbReference type="ChEBI" id="CHEBI:456216"/>
        <dbReference type="EC" id="6.3.4.21"/>
    </reaction>
</comment>
<keyword evidence="7 9" id="KW-0808">Transferase</keyword>
<dbReference type="InterPro" id="IPR041525">
    <property type="entry name" value="N/Namide_PRibTrfase"/>
</dbReference>
<dbReference type="PANTHER" id="PTHR11098">
    <property type="entry name" value="NICOTINATE PHOSPHORIBOSYLTRANSFERASE"/>
    <property type="match status" value="1"/>
</dbReference>
<dbReference type="Gene3D" id="3.20.20.70">
    <property type="entry name" value="Aldolase class I"/>
    <property type="match status" value="1"/>
</dbReference>